<keyword evidence="8" id="KW-0472">Membrane</keyword>
<gene>
    <name evidence="10" type="ORF">GCM10009020_01350</name>
</gene>
<feature type="transmembrane region" description="Helical" evidence="8">
    <location>
        <begin position="91"/>
        <end position="112"/>
    </location>
</feature>
<comment type="caution">
    <text evidence="10">The sequence shown here is derived from an EMBL/GenBank/DDBJ whole genome shotgun (WGS) entry which is preliminary data.</text>
</comment>
<evidence type="ECO:0000313" key="10">
    <source>
        <dbReference type="EMBL" id="GAA0660984.1"/>
    </source>
</evidence>
<evidence type="ECO:0000313" key="11">
    <source>
        <dbReference type="Proteomes" id="UP001500420"/>
    </source>
</evidence>
<dbReference type="SMART" id="SM00387">
    <property type="entry name" value="HATPase_c"/>
    <property type="match status" value="1"/>
</dbReference>
<keyword evidence="4" id="KW-0808">Transferase</keyword>
<dbReference type="RefSeq" id="WP_343771885.1">
    <property type="nucleotide sequence ID" value="NZ_BAAADV010000001.1"/>
</dbReference>
<proteinExistence type="predicted"/>
<dbReference type="InterPro" id="IPR003594">
    <property type="entry name" value="HATPase_dom"/>
</dbReference>
<dbReference type="AlphaFoldDB" id="A0AAV3T575"/>
<dbReference type="Pfam" id="PF02518">
    <property type="entry name" value="HATPase_c"/>
    <property type="match status" value="1"/>
</dbReference>
<dbReference type="InterPro" id="IPR004358">
    <property type="entry name" value="Sig_transdc_His_kin-like_C"/>
</dbReference>
<dbReference type="PROSITE" id="PS50109">
    <property type="entry name" value="HIS_KIN"/>
    <property type="match status" value="1"/>
</dbReference>
<dbReference type="InterPro" id="IPR036890">
    <property type="entry name" value="HATPase_C_sf"/>
</dbReference>
<dbReference type="GO" id="GO:0000155">
    <property type="term" value="F:phosphorelay sensor kinase activity"/>
    <property type="evidence" value="ECO:0007669"/>
    <property type="project" value="InterPro"/>
</dbReference>
<evidence type="ECO:0000256" key="3">
    <source>
        <dbReference type="ARBA" id="ARBA00022553"/>
    </source>
</evidence>
<feature type="domain" description="Histidine kinase" evidence="9">
    <location>
        <begin position="157"/>
        <end position="373"/>
    </location>
</feature>
<dbReference type="PANTHER" id="PTHR43304:SF1">
    <property type="entry name" value="PAC DOMAIN-CONTAINING PROTEIN"/>
    <property type="match status" value="1"/>
</dbReference>
<evidence type="ECO:0000256" key="6">
    <source>
        <dbReference type="SAM" id="Coils"/>
    </source>
</evidence>
<keyword evidence="8" id="KW-0812">Transmembrane</keyword>
<keyword evidence="5" id="KW-0418">Kinase</keyword>
<evidence type="ECO:0000256" key="4">
    <source>
        <dbReference type="ARBA" id="ARBA00022679"/>
    </source>
</evidence>
<evidence type="ECO:0000256" key="7">
    <source>
        <dbReference type="SAM" id="MobiDB-lite"/>
    </source>
</evidence>
<sequence length="390" mass="42433">MILALGGLYVASGIAWPLAQVRAGMPPREGLSVAVLSGGAGIALLYGGYRLPETDVRPEFFATVAVWCLRGVVAIAAVLVFLELLVDLTNVVANVLILSPLAGVAGFAAGLYDARARTRTRELELRNRELERTKAELEDTVDQLRTSNERLEEFAYAASHDLQEPMRMVSSYLQLLEKRYGDDLDEDAEEYIDFAVGGADRMRAMIESLLAYSRVSTGGEPLEPTDAEAALETILDDFAPTIEETDATITADELPTVRADPEQLEQVFRNLLSNALAFSGDDPPKVHVGADREGDEWRFSVADEGIGIEGKYQDQIFNVFERMHADQSGAGDDHGGIGLALCERIVERHGGRIWVESDPGEGATFYFTVPAVGSDADDPERPAEPDSDLI</sequence>
<dbReference type="EMBL" id="BAAADV010000001">
    <property type="protein sequence ID" value="GAA0660984.1"/>
    <property type="molecule type" value="Genomic_DNA"/>
</dbReference>
<dbReference type="Pfam" id="PF00512">
    <property type="entry name" value="HisKA"/>
    <property type="match status" value="1"/>
</dbReference>
<dbReference type="PRINTS" id="PR00344">
    <property type="entry name" value="BCTRLSENSOR"/>
</dbReference>
<keyword evidence="6" id="KW-0175">Coiled coil</keyword>
<feature type="region of interest" description="Disordered" evidence="7">
    <location>
        <begin position="371"/>
        <end position="390"/>
    </location>
</feature>
<dbReference type="CDD" id="cd00082">
    <property type="entry name" value="HisKA"/>
    <property type="match status" value="1"/>
</dbReference>
<dbReference type="Gene3D" id="3.30.565.10">
    <property type="entry name" value="Histidine kinase-like ATPase, C-terminal domain"/>
    <property type="match status" value="1"/>
</dbReference>
<evidence type="ECO:0000256" key="5">
    <source>
        <dbReference type="ARBA" id="ARBA00022777"/>
    </source>
</evidence>
<dbReference type="EC" id="2.7.13.3" evidence="2"/>
<reference evidence="10 11" key="1">
    <citation type="journal article" date="2019" name="Int. J. Syst. Evol. Microbiol.">
        <title>The Global Catalogue of Microorganisms (GCM) 10K type strain sequencing project: providing services to taxonomists for standard genome sequencing and annotation.</title>
        <authorList>
            <consortium name="The Broad Institute Genomics Platform"/>
            <consortium name="The Broad Institute Genome Sequencing Center for Infectious Disease"/>
            <person name="Wu L."/>
            <person name="Ma J."/>
        </authorList>
    </citation>
    <scope>NUCLEOTIDE SEQUENCE [LARGE SCALE GENOMIC DNA]</scope>
    <source>
        <strain evidence="10 11">JCM 16328</strain>
    </source>
</reference>
<keyword evidence="8" id="KW-1133">Transmembrane helix</keyword>
<dbReference type="Proteomes" id="UP001500420">
    <property type="component" value="Unassembled WGS sequence"/>
</dbReference>
<dbReference type="Gene3D" id="1.10.287.130">
    <property type="match status" value="1"/>
</dbReference>
<name>A0AAV3T575_9EURY</name>
<evidence type="ECO:0000256" key="2">
    <source>
        <dbReference type="ARBA" id="ARBA00012438"/>
    </source>
</evidence>
<comment type="catalytic activity">
    <reaction evidence="1">
        <text>ATP + protein L-histidine = ADP + protein N-phospho-L-histidine.</text>
        <dbReference type="EC" id="2.7.13.3"/>
    </reaction>
</comment>
<evidence type="ECO:0000259" key="9">
    <source>
        <dbReference type="PROSITE" id="PS50109"/>
    </source>
</evidence>
<organism evidence="10 11">
    <name type="scientific">Natronoarchaeum mannanilyticum</name>
    <dbReference type="NCBI Taxonomy" id="926360"/>
    <lineage>
        <taxon>Archaea</taxon>
        <taxon>Methanobacteriati</taxon>
        <taxon>Methanobacteriota</taxon>
        <taxon>Stenosarchaea group</taxon>
        <taxon>Halobacteria</taxon>
        <taxon>Halobacteriales</taxon>
        <taxon>Natronoarchaeaceae</taxon>
    </lineage>
</organism>
<dbReference type="SUPFAM" id="SSF47384">
    <property type="entry name" value="Homodimeric domain of signal transducing histidine kinase"/>
    <property type="match status" value="1"/>
</dbReference>
<dbReference type="Pfam" id="PF16926">
    <property type="entry name" value="HisKA_4TM"/>
    <property type="match status" value="1"/>
</dbReference>
<keyword evidence="3" id="KW-0597">Phosphoprotein</keyword>
<dbReference type="InterPro" id="IPR036097">
    <property type="entry name" value="HisK_dim/P_sf"/>
</dbReference>
<dbReference type="SMART" id="SM00388">
    <property type="entry name" value="HisKA"/>
    <property type="match status" value="1"/>
</dbReference>
<keyword evidence="11" id="KW-1185">Reference proteome</keyword>
<dbReference type="InterPro" id="IPR052162">
    <property type="entry name" value="Sensor_kinase/Photoreceptor"/>
</dbReference>
<dbReference type="InterPro" id="IPR003661">
    <property type="entry name" value="HisK_dim/P_dom"/>
</dbReference>
<accession>A0AAV3T575</accession>
<dbReference type="InterPro" id="IPR031623">
    <property type="entry name" value="HisKA_4TM"/>
</dbReference>
<dbReference type="PANTHER" id="PTHR43304">
    <property type="entry name" value="PHYTOCHROME-LIKE PROTEIN CPH1"/>
    <property type="match status" value="1"/>
</dbReference>
<evidence type="ECO:0000256" key="8">
    <source>
        <dbReference type="SAM" id="Phobius"/>
    </source>
</evidence>
<dbReference type="FunFam" id="3.30.565.10:FF:000006">
    <property type="entry name" value="Sensor histidine kinase WalK"/>
    <property type="match status" value="1"/>
</dbReference>
<feature type="coiled-coil region" evidence="6">
    <location>
        <begin position="120"/>
        <end position="154"/>
    </location>
</feature>
<feature type="transmembrane region" description="Helical" evidence="8">
    <location>
        <begin position="31"/>
        <end position="49"/>
    </location>
</feature>
<dbReference type="SUPFAM" id="SSF55874">
    <property type="entry name" value="ATPase domain of HSP90 chaperone/DNA topoisomerase II/histidine kinase"/>
    <property type="match status" value="1"/>
</dbReference>
<feature type="transmembrane region" description="Helical" evidence="8">
    <location>
        <begin position="61"/>
        <end position="85"/>
    </location>
</feature>
<evidence type="ECO:0000256" key="1">
    <source>
        <dbReference type="ARBA" id="ARBA00000085"/>
    </source>
</evidence>
<dbReference type="InterPro" id="IPR005467">
    <property type="entry name" value="His_kinase_dom"/>
</dbReference>
<protein>
    <recommendedName>
        <fullName evidence="2">histidine kinase</fullName>
        <ecNumber evidence="2">2.7.13.3</ecNumber>
    </recommendedName>
</protein>